<proteinExistence type="predicted"/>
<evidence type="ECO:0000313" key="2">
    <source>
        <dbReference type="EMBL" id="MDO7927558.1"/>
    </source>
</evidence>
<dbReference type="Proteomes" id="UP001223016">
    <property type="component" value="Unassembled WGS sequence"/>
</dbReference>
<name>A0ABT9CRV3_9PSED</name>
<organism evidence="2 3">
    <name type="scientific">Pseudomonas serbiensis</name>
    <dbReference type="NCBI Taxonomy" id="3064350"/>
    <lineage>
        <taxon>Bacteria</taxon>
        <taxon>Pseudomonadati</taxon>
        <taxon>Pseudomonadota</taxon>
        <taxon>Gammaproteobacteria</taxon>
        <taxon>Pseudomonadales</taxon>
        <taxon>Pseudomonadaceae</taxon>
        <taxon>Pseudomonas</taxon>
    </lineage>
</organism>
<feature type="domain" description="DUF6429" evidence="1">
    <location>
        <begin position="2"/>
        <end position="40"/>
    </location>
</feature>
<dbReference type="RefSeq" id="WP_304574902.1">
    <property type="nucleotide sequence ID" value="NZ_JAUQOO010000008.1"/>
</dbReference>
<accession>A0ABT9CRV3</accession>
<dbReference type="InterPro" id="IPR045489">
    <property type="entry name" value="DUF6429"/>
</dbReference>
<gene>
    <name evidence="2" type="ORF">Q6A51_12250</name>
</gene>
<keyword evidence="3" id="KW-1185">Reference proteome</keyword>
<reference evidence="2 3" key="1">
    <citation type="submission" date="2023-07" db="EMBL/GenBank/DDBJ databases">
        <title>Identification of four novel Pseudomonas species associated with bacterial leaf spot of cucurbits.</title>
        <authorList>
            <person name="Fullem K.R."/>
        </authorList>
    </citation>
    <scope>NUCLEOTIDE SEQUENCE [LARGE SCALE GENOMIC DNA]</scope>
    <source>
        <strain evidence="2 3">KFB 138</strain>
    </source>
</reference>
<comment type="caution">
    <text evidence="2">The sequence shown here is derived from an EMBL/GenBank/DDBJ whole genome shotgun (WGS) entry which is preliminary data.</text>
</comment>
<evidence type="ECO:0000259" key="1">
    <source>
        <dbReference type="Pfam" id="PF20008"/>
    </source>
</evidence>
<dbReference type="EMBL" id="JAUQOO010000008">
    <property type="protein sequence ID" value="MDO7927558.1"/>
    <property type="molecule type" value="Genomic_DNA"/>
</dbReference>
<sequence>MKYDEKLMSRLHDHGFISNPVNRNKSIWLTAKVGSEVASKLPPSK</sequence>
<dbReference type="Pfam" id="PF20008">
    <property type="entry name" value="DUF6429"/>
    <property type="match status" value="1"/>
</dbReference>
<evidence type="ECO:0000313" key="3">
    <source>
        <dbReference type="Proteomes" id="UP001223016"/>
    </source>
</evidence>
<protein>
    <submittedName>
        <fullName evidence="2">DUF6429 family protein</fullName>
    </submittedName>
</protein>